<dbReference type="Proteomes" id="UP001162992">
    <property type="component" value="Chromosome 6"/>
</dbReference>
<accession>A0ACC2DG23</accession>
<evidence type="ECO:0000313" key="1">
    <source>
        <dbReference type="EMBL" id="KAJ7553289.1"/>
    </source>
</evidence>
<sequence length="291" mass="32822">MIHSECVSISSSSLKELKLRWNMASLVQKPAASSLNLSSRLASRLSISLPQRFVAKACVPVDDPGSEVLSGKERRKQRNERREELKVERRPVREVYEEKVLVKPSKKFARKDPLDMDRLEARGMQWWIVRVPKNGEKSSAENLSQALSAVFPELDFEVWAAAIPSKNMLANGSYSESRRGLHPGCIFLRCILNKELYDFIRGVERVTGFMGSKLTFRKRMVILPSSVGKLELDGMRAKVKAEEEEFALLKDEASRKKEEKRLAKKNKVKSSETVKVDAVTSGDTKLGLPSS</sequence>
<keyword evidence="2" id="KW-1185">Reference proteome</keyword>
<proteinExistence type="predicted"/>
<comment type="caution">
    <text evidence="1">The sequence shown here is derived from an EMBL/GenBank/DDBJ whole genome shotgun (WGS) entry which is preliminary data.</text>
</comment>
<dbReference type="EMBL" id="CM055097">
    <property type="protein sequence ID" value="KAJ7553289.1"/>
    <property type="molecule type" value="Genomic_DNA"/>
</dbReference>
<name>A0ACC2DG23_DIPCM</name>
<protein>
    <submittedName>
        <fullName evidence="1">Uncharacterized protein</fullName>
    </submittedName>
</protein>
<evidence type="ECO:0000313" key="2">
    <source>
        <dbReference type="Proteomes" id="UP001162992"/>
    </source>
</evidence>
<gene>
    <name evidence="1" type="ORF">O6H91_06G091000</name>
</gene>
<organism evidence="1 2">
    <name type="scientific">Diphasiastrum complanatum</name>
    <name type="common">Issler's clubmoss</name>
    <name type="synonym">Lycopodium complanatum</name>
    <dbReference type="NCBI Taxonomy" id="34168"/>
    <lineage>
        <taxon>Eukaryota</taxon>
        <taxon>Viridiplantae</taxon>
        <taxon>Streptophyta</taxon>
        <taxon>Embryophyta</taxon>
        <taxon>Tracheophyta</taxon>
        <taxon>Lycopodiopsida</taxon>
        <taxon>Lycopodiales</taxon>
        <taxon>Lycopodiaceae</taxon>
        <taxon>Lycopodioideae</taxon>
        <taxon>Diphasiastrum</taxon>
    </lineage>
</organism>
<reference evidence="2" key="1">
    <citation type="journal article" date="2024" name="Proc. Natl. Acad. Sci. U.S.A.">
        <title>Extraordinary preservation of gene collinearity over three hundred million years revealed in homosporous lycophytes.</title>
        <authorList>
            <person name="Li C."/>
            <person name="Wickell D."/>
            <person name="Kuo L.Y."/>
            <person name="Chen X."/>
            <person name="Nie B."/>
            <person name="Liao X."/>
            <person name="Peng D."/>
            <person name="Ji J."/>
            <person name="Jenkins J."/>
            <person name="Williams M."/>
            <person name="Shu S."/>
            <person name="Plott C."/>
            <person name="Barry K."/>
            <person name="Rajasekar S."/>
            <person name="Grimwood J."/>
            <person name="Han X."/>
            <person name="Sun S."/>
            <person name="Hou Z."/>
            <person name="He W."/>
            <person name="Dai G."/>
            <person name="Sun C."/>
            <person name="Schmutz J."/>
            <person name="Leebens-Mack J.H."/>
            <person name="Li F.W."/>
            <person name="Wang L."/>
        </authorList>
    </citation>
    <scope>NUCLEOTIDE SEQUENCE [LARGE SCALE GENOMIC DNA]</scope>
    <source>
        <strain evidence="2">cv. PW_Plant_1</strain>
    </source>
</reference>